<organism evidence="2 3">
    <name type="scientific">Chlorella vulgaris</name>
    <name type="common">Green alga</name>
    <dbReference type="NCBI Taxonomy" id="3077"/>
    <lineage>
        <taxon>Eukaryota</taxon>
        <taxon>Viridiplantae</taxon>
        <taxon>Chlorophyta</taxon>
        <taxon>core chlorophytes</taxon>
        <taxon>Trebouxiophyceae</taxon>
        <taxon>Chlorellales</taxon>
        <taxon>Chlorellaceae</taxon>
        <taxon>Chlorella clade</taxon>
        <taxon>Chlorella</taxon>
    </lineage>
</organism>
<dbReference type="EMBL" id="SIDB01000007">
    <property type="protein sequence ID" value="KAI3430259.1"/>
    <property type="molecule type" value="Genomic_DNA"/>
</dbReference>
<sequence>MTCTSAAVAASRRQARSGAACAGGNALSYRPDSIPGYTGYVPGSQCVPPAVHTRVSQRDPDAPLAGPRRIVEASGGTTYATAFQIDPLHDYSTDPRVRCSAAATTASNPCAAAQAARFEGLTTYQAEVLQHDSSAINQGYRDGIDWSRSGSAAWVGGSAFQPASPAPPQSRGFAAVPPGYLTTAAASQLPLAKQHAARSVLQAAGSSPDVPSRGAAASGWPSRGHRPKHNVALQLPPPSSETTWGAASQQAQRRPLPPPDGKHAIKSNTGLLGPDFFDAGAAADFVSENGLAEAARYHTTSRPFEGRMRIPQPSRTAPRGCRFTG</sequence>
<evidence type="ECO:0000256" key="1">
    <source>
        <dbReference type="SAM" id="MobiDB-lite"/>
    </source>
</evidence>
<comment type="caution">
    <text evidence="2">The sequence shown here is derived from an EMBL/GenBank/DDBJ whole genome shotgun (WGS) entry which is preliminary data.</text>
</comment>
<gene>
    <name evidence="2" type="ORF">D9Q98_004855</name>
</gene>
<accession>A0A9D4YX26</accession>
<reference evidence="2" key="1">
    <citation type="journal article" date="2019" name="Plant J.">
        <title>Chlorella vulgaris genome assembly and annotation reveals the molecular basis for metabolic acclimation to high light conditions.</title>
        <authorList>
            <person name="Cecchin M."/>
            <person name="Marcolungo L."/>
            <person name="Rossato M."/>
            <person name="Girolomoni L."/>
            <person name="Cosentino E."/>
            <person name="Cuine S."/>
            <person name="Li-Beisson Y."/>
            <person name="Delledonne M."/>
            <person name="Ballottari M."/>
        </authorList>
    </citation>
    <scope>NUCLEOTIDE SEQUENCE</scope>
    <source>
        <strain evidence="2">211/11P</strain>
    </source>
</reference>
<dbReference type="OrthoDB" id="512495at2759"/>
<dbReference type="AlphaFoldDB" id="A0A9D4YX26"/>
<name>A0A9D4YX26_CHLVU</name>
<keyword evidence="3" id="KW-1185">Reference proteome</keyword>
<reference evidence="2" key="2">
    <citation type="submission" date="2020-11" db="EMBL/GenBank/DDBJ databases">
        <authorList>
            <person name="Cecchin M."/>
            <person name="Marcolungo L."/>
            <person name="Rossato M."/>
            <person name="Girolomoni L."/>
            <person name="Cosentino E."/>
            <person name="Cuine S."/>
            <person name="Li-Beisson Y."/>
            <person name="Delledonne M."/>
            <person name="Ballottari M."/>
        </authorList>
    </citation>
    <scope>NUCLEOTIDE SEQUENCE</scope>
    <source>
        <strain evidence="2">211/11P</strain>
        <tissue evidence="2">Whole cell</tissue>
    </source>
</reference>
<proteinExistence type="predicted"/>
<evidence type="ECO:0000313" key="2">
    <source>
        <dbReference type="EMBL" id="KAI3430259.1"/>
    </source>
</evidence>
<evidence type="ECO:0000313" key="3">
    <source>
        <dbReference type="Proteomes" id="UP001055712"/>
    </source>
</evidence>
<protein>
    <submittedName>
        <fullName evidence="2">Uncharacterized protein</fullName>
    </submittedName>
</protein>
<dbReference type="Proteomes" id="UP001055712">
    <property type="component" value="Unassembled WGS sequence"/>
</dbReference>
<feature type="compositionally biased region" description="Polar residues" evidence="1">
    <location>
        <begin position="240"/>
        <end position="252"/>
    </location>
</feature>
<feature type="region of interest" description="Disordered" evidence="1">
    <location>
        <begin position="200"/>
        <end position="260"/>
    </location>
</feature>